<accession>A0ABW4WZG8</accession>
<keyword evidence="2" id="KW-1185">Reference proteome</keyword>
<organism evidence="1 2">
    <name type="scientific">Pontibacter silvestris</name>
    <dbReference type="NCBI Taxonomy" id="2305183"/>
    <lineage>
        <taxon>Bacteria</taxon>
        <taxon>Pseudomonadati</taxon>
        <taxon>Bacteroidota</taxon>
        <taxon>Cytophagia</taxon>
        <taxon>Cytophagales</taxon>
        <taxon>Hymenobacteraceae</taxon>
        <taxon>Pontibacter</taxon>
    </lineage>
</organism>
<gene>
    <name evidence="1" type="ORF">ACFSKU_11020</name>
</gene>
<proteinExistence type="predicted"/>
<name>A0ABW4WZG8_9BACT</name>
<dbReference type="Proteomes" id="UP001597369">
    <property type="component" value="Unassembled WGS sequence"/>
</dbReference>
<sequence length="65" mass="7582">MRGSLGSITTAFQRRIGLGKPLKKFYEHVLALPLSISQRINFRQLARHSSCVRLHFEQYLQTSFF</sequence>
<reference evidence="2" key="1">
    <citation type="journal article" date="2019" name="Int. J. Syst. Evol. Microbiol.">
        <title>The Global Catalogue of Microorganisms (GCM) 10K type strain sequencing project: providing services to taxonomists for standard genome sequencing and annotation.</title>
        <authorList>
            <consortium name="The Broad Institute Genomics Platform"/>
            <consortium name="The Broad Institute Genome Sequencing Center for Infectious Disease"/>
            <person name="Wu L."/>
            <person name="Ma J."/>
        </authorList>
    </citation>
    <scope>NUCLEOTIDE SEQUENCE [LARGE SCALE GENOMIC DNA]</scope>
    <source>
        <strain evidence="2">JCM 16545</strain>
    </source>
</reference>
<protein>
    <submittedName>
        <fullName evidence="1">Uncharacterized protein</fullName>
    </submittedName>
</protein>
<evidence type="ECO:0000313" key="2">
    <source>
        <dbReference type="Proteomes" id="UP001597369"/>
    </source>
</evidence>
<evidence type="ECO:0000313" key="1">
    <source>
        <dbReference type="EMBL" id="MFD2067415.1"/>
    </source>
</evidence>
<comment type="caution">
    <text evidence="1">The sequence shown here is derived from an EMBL/GenBank/DDBJ whole genome shotgun (WGS) entry which is preliminary data.</text>
</comment>
<dbReference type="EMBL" id="JBHUHV010000034">
    <property type="protein sequence ID" value="MFD2067415.1"/>
    <property type="molecule type" value="Genomic_DNA"/>
</dbReference>